<dbReference type="Gene3D" id="1.10.287.110">
    <property type="entry name" value="DnaJ domain"/>
    <property type="match status" value="1"/>
</dbReference>
<keyword evidence="3" id="KW-1185">Reference proteome</keyword>
<protein>
    <submittedName>
        <fullName evidence="2">DnaJ heat shock protein family (Hsp40) member C13</fullName>
    </submittedName>
</protein>
<evidence type="ECO:0000259" key="1">
    <source>
        <dbReference type="PROSITE" id="PS50076"/>
    </source>
</evidence>
<dbReference type="InterPro" id="IPR045802">
    <property type="entry name" value="GRV2/DNAJC13_N"/>
</dbReference>
<dbReference type="GeneTree" id="ENSGT00390000017582"/>
<dbReference type="Gene3D" id="1.25.10.10">
    <property type="entry name" value="Leucine-rich Repeat Variant"/>
    <property type="match status" value="2"/>
</dbReference>
<dbReference type="FunFam" id="1.10.287.110:FF:000007">
    <property type="entry name" value="DnaJ (Hsp40) homolog, subfamily C, member 13"/>
    <property type="match status" value="1"/>
</dbReference>
<dbReference type="PANTHER" id="PTHR36983">
    <property type="entry name" value="DNAJ HOMOLOG SUBFAMILY C MEMBER 13"/>
    <property type="match status" value="1"/>
</dbReference>
<sequence>MNILKDNKDLACFYTTKHSWRGKYKRVFSVGTHGITTYNPTTLEVTNQWPYGDICGIGPVGKGQGTEFSLTFRKGSGKKSETLKFSTEHRTELLTEALRFRTEFSEGKITGRRYNCYKHHWSDMRKPVNLEVTPGGIDQIDPHTNRVVCSYDYRNIEGFVEVSDYQGGFCILYGGFSRLHLFASEHRDEIIRSAIEHAGNYIGIMLRLRKEALTFEGFVTDRLGKYSSDESITSLAEFVVQKITTRHSEPVKRILALTETCLVERDPASYNIVTLKPFGEVFALICDADNPQVFTVEFIRGQIRKYSSTERDSLLASLLDGVRASGNRDVCVKMAPTQRGQRWGLLSMPVDEEVESLHLRFLAAPPPGGNFADAVFRFNANISYSGVLHAVTQDGLFSENKEKLINNAILALLAQEVELPALNSELESHFQAIRRLVASKAGFQAFTQLPKFREKLGVKTVKALKRNNNGVTHAAIDMLCALMCPMHDDYDLRQEQLNKASLLSSKKFLENLLEKFITNVDHGTGALVISSLLDFLTFALCAPYSETTEGQQFDMLLEMVASDGRTLFKLFQARRSLIIFISEGALPRHLHTSLFTVSADQRMLTNRQLSRHLVGLWTAENPVAMNLLKRILPTGLLAYLDSPDPVPEKDVDRMHIRDNLKIASDQLNRNKVPEWQRIAGKAAKEVEKFAKEKADLVLMHWRDKMGIAQKENPNQKPVILRKRRQRIKIEANWELFYYRFQLDHARSNLIWNLKTREELRDALEGEMRAFGVDRELGNATVISWNHQEFEVKYECLSDEIKIGDYYLRLLLEEDENEESSAIKRSYEFFNELYHRFLLTPKVMMKCLCLQALAIVYGKCFEEIGPFADTKYIVGMLDRCTDKLERDRLILFLNKLILHKKNVKDVMDSNGVRIMVDLLTLAHLHTSRATVPLQSNVLEASPDMKREGEKEWYFGNADKERRGPFSFEEMQEFWNTGVLTAKTRCWAQGMDGWRPLQAIPQLKWCLLATGQPVMNESDLATMILNMLITMCSYYPSRDQDNAIIRPLPKIKRMISDNACLPHIVQLLLTFDPILVEKVANLLYLVMQDNPNLQRLYLTGVFFFIMMYTGSNVLPVARFLKYTHLKQAFKSEESKGQDIVQRSVLGPALPEAMVCYLENYEAERFSEIFLGEFDTPEAIWSSEMRRMMIEKIAAHIADFSPRLQSNTRALYQYCPIPVISFPQLDNELFCNIYYLRHLCDTTRFPNWPIRDAVKLLKDTLEAWKREVEKKPPSMSVDDAYDVLNLPKGQGQHEESKIRKAYFRLAQKYHPDKNPEGRDMFEKVNKAYEFLCTKSARIVDGPDPENIILILKTQSILFNRHQQELEPYKYAGYPMLIKTIKMETDDGQLFSKTSPLLPAAAELAFHTVNCSALNAEELRRENGIEILLEALSRCVAVLTASSKPDDMAVQVCGHICRCYSVAAQFEECREKIIELPNIIRDLCHILFYGKGLPKTAALAVQCVSSFAIDFFLQTHLYHAGVLWHLLVYLFNYDYTLEESGVQANQDTNQQEVANSLAKLSLVALSRLGGYTQTPKTNGVDGTPPENPTIRKSLAAMLTPYISRKLGTGSPAEVLKLLNSNSENPYLIWNNGTRAELLEFLEGQQEGNIKRGENDKSFGADFMFGDHNKELIVGEIFVRVYNEQPTFPLEHLLPVCWTTWALSTPRGSASCWFFSSCIGHFKLLFSLLRVHGAGRVQQLVLEVVNTVTSNQECVSNIAESLVLSNLLLLLHSLPSSRQMVLETLHALTSNTKIIKEAMAKGALIYLLDLFCNCTHPQVRTQTAELFSKMTSDKLVGPKVRLTLMRFLPGVFMDAMRDNAEAAVQIFEGTHENPELIWNDTSREKVSTTVREMMLEHFKQQKDNPDVNWKLPDDFTVAYGAGQGEVEVGGVFLRIFIAQPGWVLRKPRDFLVSLLETLSELLEKNNPNGESLETVTTAAVCLFSTQSHLADQVPPLGHLPRILAALNHKNNAVPKSSIRLIHVLSDNELCVRSMASLETIGPLMAGMKSRADMAGLACEALNRMFQKEQTELVAQALRVELVPYLLKLLEGIGLETLENPSATKAQIVKALKSMTRSLQYGEQVNEILARSSVWSAFKDQKHDLFISESQTAGYLTGKVLFNPFSIQSL</sequence>
<dbReference type="Pfam" id="PF14237">
    <property type="entry name" value="GYF_2"/>
    <property type="match status" value="1"/>
</dbReference>
<dbReference type="InterPro" id="IPR035445">
    <property type="entry name" value="GYF-like_dom_sf"/>
</dbReference>
<evidence type="ECO:0000313" key="2">
    <source>
        <dbReference type="Ensembl" id="ENSPLAP00000027668.1"/>
    </source>
</evidence>
<dbReference type="Pfam" id="PF19432">
    <property type="entry name" value="RME-8_N"/>
    <property type="match status" value="2"/>
</dbReference>
<dbReference type="Ensembl" id="ENSPLAT00000020891.1">
    <property type="protein sequence ID" value="ENSPLAP00000027668.1"/>
    <property type="gene ID" value="ENSPLAG00000022805.1"/>
</dbReference>
<feature type="domain" description="J" evidence="1">
    <location>
        <begin position="1276"/>
        <end position="1333"/>
    </location>
</feature>
<dbReference type="GO" id="GO:2000641">
    <property type="term" value="P:regulation of early endosome to late endosome transport"/>
    <property type="evidence" value="ECO:0007669"/>
    <property type="project" value="InterPro"/>
</dbReference>
<dbReference type="InterPro" id="IPR011989">
    <property type="entry name" value="ARM-like"/>
</dbReference>
<dbReference type="InterPro" id="IPR001623">
    <property type="entry name" value="DnaJ_domain"/>
</dbReference>
<dbReference type="SUPFAM" id="SSF55277">
    <property type="entry name" value="GYF domain"/>
    <property type="match status" value="1"/>
</dbReference>
<accession>A0A3B3VRL5</accession>
<dbReference type="InterPro" id="IPR016024">
    <property type="entry name" value="ARM-type_fold"/>
</dbReference>
<dbReference type="Proteomes" id="UP000261500">
    <property type="component" value="Unplaced"/>
</dbReference>
<organism evidence="2 3">
    <name type="scientific">Poecilia latipinna</name>
    <name type="common">sailfin molly</name>
    <dbReference type="NCBI Taxonomy" id="48699"/>
    <lineage>
        <taxon>Eukaryota</taxon>
        <taxon>Metazoa</taxon>
        <taxon>Chordata</taxon>
        <taxon>Craniata</taxon>
        <taxon>Vertebrata</taxon>
        <taxon>Euteleostomi</taxon>
        <taxon>Actinopterygii</taxon>
        <taxon>Neopterygii</taxon>
        <taxon>Teleostei</taxon>
        <taxon>Neoteleostei</taxon>
        <taxon>Acanthomorphata</taxon>
        <taxon>Ovalentaria</taxon>
        <taxon>Atherinomorphae</taxon>
        <taxon>Cyprinodontiformes</taxon>
        <taxon>Poeciliidae</taxon>
        <taxon>Poeciliinae</taxon>
        <taxon>Poecilia</taxon>
    </lineage>
</organism>
<dbReference type="FunFam" id="1.25.10.10:FF:000072">
    <property type="entry name" value="dnaJ homolog subfamily C member 13 isoform X2"/>
    <property type="match status" value="1"/>
</dbReference>
<dbReference type="InterPro" id="IPR036869">
    <property type="entry name" value="J_dom_sf"/>
</dbReference>
<dbReference type="GO" id="GO:0010008">
    <property type="term" value="C:endosome membrane"/>
    <property type="evidence" value="ECO:0007669"/>
    <property type="project" value="TreeGrafter"/>
</dbReference>
<dbReference type="GO" id="GO:0007032">
    <property type="term" value="P:endosome organization"/>
    <property type="evidence" value="ECO:0007669"/>
    <property type="project" value="InterPro"/>
</dbReference>
<dbReference type="PANTHER" id="PTHR36983:SF2">
    <property type="entry name" value="DNAJ HOMOLOG SUBFAMILY C MEMBER 13"/>
    <property type="match status" value="1"/>
</dbReference>
<dbReference type="SMART" id="SM00271">
    <property type="entry name" value="DnaJ"/>
    <property type="match status" value="1"/>
</dbReference>
<evidence type="ECO:0000313" key="3">
    <source>
        <dbReference type="Proteomes" id="UP000261500"/>
    </source>
</evidence>
<dbReference type="InterPro" id="IPR025640">
    <property type="entry name" value="GYF_2"/>
</dbReference>
<dbReference type="SUPFAM" id="SSF48371">
    <property type="entry name" value="ARM repeat"/>
    <property type="match status" value="2"/>
</dbReference>
<reference evidence="2" key="1">
    <citation type="submission" date="2025-08" db="UniProtKB">
        <authorList>
            <consortium name="Ensembl"/>
        </authorList>
    </citation>
    <scope>IDENTIFICATION</scope>
</reference>
<dbReference type="CDD" id="cd06257">
    <property type="entry name" value="DnaJ"/>
    <property type="match status" value="1"/>
</dbReference>
<dbReference type="PROSITE" id="PS50076">
    <property type="entry name" value="DNAJ_2"/>
    <property type="match status" value="1"/>
</dbReference>
<dbReference type="Pfam" id="PF00226">
    <property type="entry name" value="DnaJ"/>
    <property type="match status" value="1"/>
</dbReference>
<dbReference type="InterPro" id="IPR044978">
    <property type="entry name" value="GRV2/DNAJC13"/>
</dbReference>
<proteinExistence type="predicted"/>
<dbReference type="GO" id="GO:0006898">
    <property type="term" value="P:receptor-mediated endocytosis"/>
    <property type="evidence" value="ECO:0007669"/>
    <property type="project" value="TreeGrafter"/>
</dbReference>
<reference evidence="2" key="2">
    <citation type="submission" date="2025-09" db="UniProtKB">
        <authorList>
            <consortium name="Ensembl"/>
        </authorList>
    </citation>
    <scope>IDENTIFICATION</scope>
</reference>
<name>A0A3B3VRL5_9TELE</name>